<proteinExistence type="predicted"/>
<keyword evidence="3" id="KW-1185">Reference proteome</keyword>
<feature type="compositionally biased region" description="Polar residues" evidence="1">
    <location>
        <begin position="490"/>
        <end position="500"/>
    </location>
</feature>
<feature type="compositionally biased region" description="Basic residues" evidence="1">
    <location>
        <begin position="256"/>
        <end position="266"/>
    </location>
</feature>
<protein>
    <submittedName>
        <fullName evidence="2">Uncharacterized protein</fullName>
    </submittedName>
</protein>
<evidence type="ECO:0000313" key="2">
    <source>
        <dbReference type="EnsemblMetazoa" id="XP_019769308.1"/>
    </source>
</evidence>
<sequence length="582" mass="64815">MKSRAEKRIETEGAYTNRMRQIMDESETLVVENSSDMSYMSELELPSERVEESQLSEHVKNLTALLSSVLATCCRSCSCCRKIADIFRTRNPDSIYDKSPCIVTTLVSSTPLSEKNTEHLFQKKRECCEPNDAEYWTNTQNLDIGNHSQPKIKKSSKNASDRKASTLNDPESPLADKFDSKDERIVNTPAPKSKKRMNKKISTNESEILEAGSNQRVRNDAKNETNTQNLNIGNPSQPKIKKPAKKRRAIYALPGKRNKASGRKASKLNDSKSPLANTLESEEEIMVNKSASQSKQRKEKKRSTDKSEILEAGSNQPETSTKTATDLSERHTDISQRDDIENQTTTQSLDISYNKQPKARKGKKRRSLYKVPVPQKKVALAKDRISDIKSPQVSTLDSESETTENHAKSNPKKPTGNKLASKGKQNLSVQENSSLPDVGVKDYKRSKSQAKKVDSVKKQPVESLAPASGKKATGKSGKGATGETCDKKGQNSPSEDFVSPQSNHIVANIRNELYTISMDTESKKTRNIIARKLARRAGSSLHGSVLAEPIDANPCSKRLYSDEAWRNSELFEILCKQSEENC</sequence>
<feature type="compositionally biased region" description="Polar residues" evidence="1">
    <location>
        <begin position="200"/>
        <end position="216"/>
    </location>
</feature>
<feature type="compositionally biased region" description="Basic residues" evidence="1">
    <location>
        <begin position="239"/>
        <end position="249"/>
    </location>
</feature>
<feature type="compositionally biased region" description="Basic and acidic residues" evidence="1">
    <location>
        <begin position="327"/>
        <end position="340"/>
    </location>
</feature>
<organism evidence="2 3">
    <name type="scientific">Dendroctonus ponderosae</name>
    <name type="common">Mountain pine beetle</name>
    <dbReference type="NCBI Taxonomy" id="77166"/>
    <lineage>
        <taxon>Eukaryota</taxon>
        <taxon>Metazoa</taxon>
        <taxon>Ecdysozoa</taxon>
        <taxon>Arthropoda</taxon>
        <taxon>Hexapoda</taxon>
        <taxon>Insecta</taxon>
        <taxon>Pterygota</taxon>
        <taxon>Neoptera</taxon>
        <taxon>Endopterygota</taxon>
        <taxon>Coleoptera</taxon>
        <taxon>Polyphaga</taxon>
        <taxon>Cucujiformia</taxon>
        <taxon>Curculionidae</taxon>
        <taxon>Scolytinae</taxon>
        <taxon>Dendroctonus</taxon>
    </lineage>
</organism>
<feature type="compositionally biased region" description="Polar residues" evidence="1">
    <location>
        <begin position="342"/>
        <end position="355"/>
    </location>
</feature>
<feature type="compositionally biased region" description="Polar residues" evidence="1">
    <location>
        <begin position="423"/>
        <end position="435"/>
    </location>
</feature>
<feature type="compositionally biased region" description="Polar residues" evidence="1">
    <location>
        <begin position="224"/>
        <end position="237"/>
    </location>
</feature>
<feature type="compositionally biased region" description="Polar residues" evidence="1">
    <location>
        <begin position="139"/>
        <end position="149"/>
    </location>
</feature>
<feature type="compositionally biased region" description="Polar residues" evidence="1">
    <location>
        <begin position="313"/>
        <end position="326"/>
    </location>
</feature>
<feature type="compositionally biased region" description="Basic and acidic residues" evidence="1">
    <location>
        <begin position="174"/>
        <end position="185"/>
    </location>
</feature>
<feature type="compositionally biased region" description="Basic and acidic residues" evidence="1">
    <location>
        <begin position="439"/>
        <end position="460"/>
    </location>
</feature>
<dbReference type="EnsemblMetazoa" id="XM_019913749.1">
    <property type="protein sequence ID" value="XP_019769308.1"/>
    <property type="gene ID" value="LOC109543841"/>
</dbReference>
<accession>A0AAR5Q7U4</accession>
<dbReference type="AlphaFoldDB" id="A0AAR5Q7U4"/>
<reference evidence="3" key="1">
    <citation type="journal article" date="2013" name="Genome Biol.">
        <title>Draft genome of the mountain pine beetle, Dendroctonus ponderosae Hopkins, a major forest pest.</title>
        <authorList>
            <person name="Keeling C.I."/>
            <person name="Yuen M.M."/>
            <person name="Liao N.Y."/>
            <person name="Docking T.R."/>
            <person name="Chan S.K."/>
            <person name="Taylor G.A."/>
            <person name="Palmquist D.L."/>
            <person name="Jackman S.D."/>
            <person name="Nguyen A."/>
            <person name="Li M."/>
            <person name="Henderson H."/>
            <person name="Janes J.K."/>
            <person name="Zhao Y."/>
            <person name="Pandoh P."/>
            <person name="Moore R."/>
            <person name="Sperling F.A."/>
            <person name="Huber D.P."/>
            <person name="Birol I."/>
            <person name="Jones S.J."/>
            <person name="Bohlmann J."/>
        </authorList>
    </citation>
    <scope>NUCLEOTIDE SEQUENCE</scope>
</reference>
<name>A0AAR5Q7U4_DENPD</name>
<evidence type="ECO:0000256" key="1">
    <source>
        <dbReference type="SAM" id="MobiDB-lite"/>
    </source>
</evidence>
<feature type="region of interest" description="Disordered" evidence="1">
    <location>
        <begin position="139"/>
        <end position="500"/>
    </location>
</feature>
<feature type="compositionally biased region" description="Basic residues" evidence="1">
    <location>
        <begin position="357"/>
        <end position="368"/>
    </location>
</feature>
<evidence type="ECO:0000313" key="3">
    <source>
        <dbReference type="Proteomes" id="UP000019118"/>
    </source>
</evidence>
<dbReference type="Proteomes" id="UP000019118">
    <property type="component" value="Unassembled WGS sequence"/>
</dbReference>
<reference evidence="2" key="2">
    <citation type="submission" date="2024-08" db="UniProtKB">
        <authorList>
            <consortium name="EnsemblMetazoa"/>
        </authorList>
    </citation>
    <scope>IDENTIFICATION</scope>
</reference>